<accession>A0A0V1LA33</accession>
<reference evidence="1 2" key="1">
    <citation type="submission" date="2015-05" db="EMBL/GenBank/DDBJ databases">
        <title>Evolution of Trichinella species and genotypes.</title>
        <authorList>
            <person name="Korhonen P.K."/>
            <person name="Edoardo P."/>
            <person name="Giuseppe L.R."/>
            <person name="Gasser R.B."/>
        </authorList>
    </citation>
    <scope>NUCLEOTIDE SEQUENCE [LARGE SCALE GENOMIC DNA]</scope>
    <source>
        <strain evidence="1">ISS10</strain>
    </source>
</reference>
<evidence type="ECO:0000313" key="2">
    <source>
        <dbReference type="Proteomes" id="UP000054721"/>
    </source>
</evidence>
<sequence length="70" mass="8606">MHDKISQQYLEYLELHASDDYSSLNFIELNLLFECRLIVQLRLEWMLKRRLDEELEDVEKIANDCSYYLF</sequence>
<protein>
    <submittedName>
        <fullName evidence="1">Uncharacterized protein</fullName>
    </submittedName>
</protein>
<comment type="caution">
    <text evidence="1">The sequence shown here is derived from an EMBL/GenBank/DDBJ whole genome shotgun (WGS) entry which is preliminary data.</text>
</comment>
<organism evidence="1 2">
    <name type="scientific">Trichinella nativa</name>
    <dbReference type="NCBI Taxonomy" id="6335"/>
    <lineage>
        <taxon>Eukaryota</taxon>
        <taxon>Metazoa</taxon>
        <taxon>Ecdysozoa</taxon>
        <taxon>Nematoda</taxon>
        <taxon>Enoplea</taxon>
        <taxon>Dorylaimia</taxon>
        <taxon>Trichinellida</taxon>
        <taxon>Trichinellidae</taxon>
        <taxon>Trichinella</taxon>
    </lineage>
</organism>
<dbReference type="OrthoDB" id="10359965at2759"/>
<evidence type="ECO:0000313" key="1">
    <source>
        <dbReference type="EMBL" id="KRZ56436.1"/>
    </source>
</evidence>
<proteinExistence type="predicted"/>
<dbReference type="Proteomes" id="UP000054721">
    <property type="component" value="Unassembled WGS sequence"/>
</dbReference>
<name>A0A0V1LA33_9BILA</name>
<keyword evidence="2" id="KW-1185">Reference proteome</keyword>
<dbReference type="AlphaFoldDB" id="A0A0V1LA33"/>
<gene>
    <name evidence="1" type="ORF">T02_7110</name>
</gene>
<dbReference type="EMBL" id="JYDW01000094">
    <property type="protein sequence ID" value="KRZ56436.1"/>
    <property type="molecule type" value="Genomic_DNA"/>
</dbReference>